<evidence type="ECO:0000256" key="1">
    <source>
        <dbReference type="SAM" id="MobiDB-lite"/>
    </source>
</evidence>
<keyword evidence="3" id="KW-1185">Reference proteome</keyword>
<feature type="compositionally biased region" description="Low complexity" evidence="1">
    <location>
        <begin position="40"/>
        <end position="61"/>
    </location>
</feature>
<name>A0A813DHJ2_POLGL</name>
<dbReference type="AlphaFoldDB" id="A0A813DHJ2"/>
<protein>
    <submittedName>
        <fullName evidence="2">Uncharacterized protein</fullName>
    </submittedName>
</protein>
<evidence type="ECO:0000313" key="3">
    <source>
        <dbReference type="Proteomes" id="UP000654075"/>
    </source>
</evidence>
<gene>
    <name evidence="2" type="ORF">PGLA1383_LOCUS6038</name>
</gene>
<reference evidence="2" key="1">
    <citation type="submission" date="2021-02" db="EMBL/GenBank/DDBJ databases">
        <authorList>
            <person name="Dougan E. K."/>
            <person name="Rhodes N."/>
            <person name="Thang M."/>
            <person name="Chan C."/>
        </authorList>
    </citation>
    <scope>NUCLEOTIDE SEQUENCE</scope>
</reference>
<feature type="region of interest" description="Disordered" evidence="1">
    <location>
        <begin position="19"/>
        <end position="70"/>
    </location>
</feature>
<organism evidence="2 3">
    <name type="scientific">Polarella glacialis</name>
    <name type="common">Dinoflagellate</name>
    <dbReference type="NCBI Taxonomy" id="89957"/>
    <lineage>
        <taxon>Eukaryota</taxon>
        <taxon>Sar</taxon>
        <taxon>Alveolata</taxon>
        <taxon>Dinophyceae</taxon>
        <taxon>Suessiales</taxon>
        <taxon>Suessiaceae</taxon>
        <taxon>Polarella</taxon>
    </lineage>
</organism>
<accession>A0A813DHJ2</accession>
<proteinExistence type="predicted"/>
<comment type="caution">
    <text evidence="2">The sequence shown here is derived from an EMBL/GenBank/DDBJ whole genome shotgun (WGS) entry which is preliminary data.</text>
</comment>
<dbReference type="EMBL" id="CAJNNV010002442">
    <property type="protein sequence ID" value="CAE8587197.1"/>
    <property type="molecule type" value="Genomic_DNA"/>
</dbReference>
<dbReference type="Proteomes" id="UP000654075">
    <property type="component" value="Unassembled WGS sequence"/>
</dbReference>
<sequence length="99" mass="10313">MGCQASSIPGYGTQVIVVGESQGRRSSSLSKRQGSGGFSAGAAQAAASRRAPSASRGSPSSGRRRGRGSMSFLDGLFDMVEQDIQHIRDGPPIFLRRSA</sequence>
<evidence type="ECO:0000313" key="2">
    <source>
        <dbReference type="EMBL" id="CAE8587197.1"/>
    </source>
</evidence>